<name>A0A6A4HAJ4_9AGAR</name>
<organism evidence="2 3">
    <name type="scientific">Gymnopus androsaceus JB14</name>
    <dbReference type="NCBI Taxonomy" id="1447944"/>
    <lineage>
        <taxon>Eukaryota</taxon>
        <taxon>Fungi</taxon>
        <taxon>Dikarya</taxon>
        <taxon>Basidiomycota</taxon>
        <taxon>Agaricomycotina</taxon>
        <taxon>Agaricomycetes</taxon>
        <taxon>Agaricomycetidae</taxon>
        <taxon>Agaricales</taxon>
        <taxon>Marasmiineae</taxon>
        <taxon>Omphalotaceae</taxon>
        <taxon>Gymnopus</taxon>
    </lineage>
</organism>
<dbReference type="Pfam" id="PF00179">
    <property type="entry name" value="UQ_con"/>
    <property type="match status" value="1"/>
</dbReference>
<feature type="domain" description="UBC core" evidence="1">
    <location>
        <begin position="6"/>
        <end position="168"/>
    </location>
</feature>
<dbReference type="Proteomes" id="UP000799118">
    <property type="component" value="Unassembled WGS sequence"/>
</dbReference>
<dbReference type="InterPro" id="IPR016135">
    <property type="entry name" value="UBQ-conjugating_enzyme/RWD"/>
</dbReference>
<dbReference type="EMBL" id="ML769538">
    <property type="protein sequence ID" value="KAE9395071.1"/>
    <property type="molecule type" value="Genomic_DNA"/>
</dbReference>
<dbReference type="InterPro" id="IPR000608">
    <property type="entry name" value="UBC"/>
</dbReference>
<reference evidence="2" key="1">
    <citation type="journal article" date="2019" name="Environ. Microbiol.">
        <title>Fungal ecological strategies reflected in gene transcription - a case study of two litter decomposers.</title>
        <authorList>
            <person name="Barbi F."/>
            <person name="Kohler A."/>
            <person name="Barry K."/>
            <person name="Baskaran P."/>
            <person name="Daum C."/>
            <person name="Fauchery L."/>
            <person name="Ihrmark K."/>
            <person name="Kuo A."/>
            <person name="LaButti K."/>
            <person name="Lipzen A."/>
            <person name="Morin E."/>
            <person name="Grigoriev I.V."/>
            <person name="Henrissat B."/>
            <person name="Lindahl B."/>
            <person name="Martin F."/>
        </authorList>
    </citation>
    <scope>NUCLEOTIDE SEQUENCE</scope>
    <source>
        <strain evidence="2">JB14</strain>
    </source>
</reference>
<dbReference type="OrthoDB" id="109543at2759"/>
<dbReference type="Gene3D" id="3.10.110.10">
    <property type="entry name" value="Ubiquitin Conjugating Enzyme"/>
    <property type="match status" value="1"/>
</dbReference>
<evidence type="ECO:0000313" key="3">
    <source>
        <dbReference type="Proteomes" id="UP000799118"/>
    </source>
</evidence>
<accession>A0A6A4HAJ4</accession>
<dbReference type="AlphaFoldDB" id="A0A6A4HAJ4"/>
<evidence type="ECO:0000259" key="1">
    <source>
        <dbReference type="PROSITE" id="PS50127"/>
    </source>
</evidence>
<keyword evidence="3" id="KW-1185">Reference proteome</keyword>
<dbReference type="SUPFAM" id="SSF54495">
    <property type="entry name" value="UBC-like"/>
    <property type="match status" value="1"/>
</dbReference>
<proteinExistence type="predicted"/>
<evidence type="ECO:0000313" key="2">
    <source>
        <dbReference type="EMBL" id="KAE9395071.1"/>
    </source>
</evidence>
<dbReference type="PROSITE" id="PS50127">
    <property type="entry name" value="UBC_2"/>
    <property type="match status" value="1"/>
</dbReference>
<sequence length="716" mass="81414">MSRSHKLLSRLYGDLAELRDVPYPGVSVFTNDADIRQLCLVLTPPSGPWKDLSLHFEVKIPDNWPTSPPQISSSVPGIQHPNLFEGLICCDLLKEYRSIHSEHGYDGGYSPALTLRGLFLQFLTFFSSTKVEQDGGYVLDIGDHTHRKFLLEKDVDSTLDCYNTAHLTLDDSPQAKMLEKEWNSAPGPEVELARHTTAVGVVVHKTKERTYAQRLHVLETESLRHKETKQLLSEIGWKCKACPYGSSELPYEVGEEVEMPDSSILLVSPPICALEALSDDCLYELAPHLATESVISLSNAYARFRNIVESSRELLRRELTCFFLRTSLRDSILGIGVALNPKTRFLSSDFEWLSEEAFTKHHVRISIRKTHFQYFLPLAFNQDHFRKAEPSIWRCLTEIDRALRQAEIASTRRTGHGTFKPVAAPSSPHETVRVIYRMMNNVVVFLMKSCDDVLSRSASRKGKLLRASEKAVYAYCHLFHLAICLSGTKPAILRDVETKVRNFIKNPSDRVKEKVSDIGELIVMITVLLALAPSKQLNITWEDMSGYVLEEVMVRSVRWVLNDAPELAVMEDGRSDYRLATTFACIKTSLRLIMFQIAFLDTFVSNYSANLSYLDSNYGFPDKEIPETMVEKIKEIYSINTWPAFFKAARSAKGEGFNPKAFSEILRRDVGTSLQRDYHTSRPVNQALIQKRAKLEKHWTQVQKKLDRIGVSQERN</sequence>
<gene>
    <name evidence="2" type="ORF">BT96DRAFT_1045436</name>
</gene>
<protein>
    <recommendedName>
        <fullName evidence="1">UBC core domain-containing protein</fullName>
    </recommendedName>
</protein>
<dbReference type="SMART" id="SM00212">
    <property type="entry name" value="UBCc"/>
    <property type="match status" value="1"/>
</dbReference>